<keyword evidence="2" id="KW-0812">Transmembrane</keyword>
<dbReference type="RefSeq" id="XP_053578650.1">
    <property type="nucleotide sequence ID" value="XM_053735084.1"/>
</dbReference>
<dbReference type="CTD" id="9798559"/>
<dbReference type="Proteomes" id="UP000483820">
    <property type="component" value="Chromosome X"/>
</dbReference>
<evidence type="ECO:0000313" key="5">
    <source>
        <dbReference type="EMBL" id="KAF1746368.1"/>
    </source>
</evidence>
<organism evidence="5 6">
    <name type="scientific">Caenorhabditis remanei</name>
    <name type="common">Caenorhabditis vulgaris</name>
    <dbReference type="NCBI Taxonomy" id="31234"/>
    <lineage>
        <taxon>Eukaryota</taxon>
        <taxon>Metazoa</taxon>
        <taxon>Ecdysozoa</taxon>
        <taxon>Nematoda</taxon>
        <taxon>Chromadorea</taxon>
        <taxon>Rhabditida</taxon>
        <taxon>Rhabditina</taxon>
        <taxon>Rhabditomorpha</taxon>
        <taxon>Rhabditoidea</taxon>
        <taxon>Rhabditidae</taxon>
        <taxon>Peloderinae</taxon>
        <taxon>Caenorhabditis</taxon>
    </lineage>
</organism>
<dbReference type="GeneID" id="9798559"/>
<evidence type="ECO:0000259" key="4">
    <source>
        <dbReference type="PROSITE" id="PS51699"/>
    </source>
</evidence>
<evidence type="ECO:0000256" key="2">
    <source>
        <dbReference type="SAM" id="Phobius"/>
    </source>
</evidence>
<gene>
    <name evidence="5" type="ORF">GCK72_022822</name>
</gene>
<comment type="caution">
    <text evidence="5">The sequence shown here is derived from an EMBL/GenBank/DDBJ whole genome shotgun (WGS) entry which is preliminary data.</text>
</comment>
<keyword evidence="3" id="KW-0732">Signal</keyword>
<feature type="signal peptide" evidence="3">
    <location>
        <begin position="1"/>
        <end position="17"/>
    </location>
</feature>
<keyword evidence="2" id="KW-1133">Transmembrane helix</keyword>
<feature type="chain" id="PRO_5025424246" description="Peptidase S72 domain-containing protein" evidence="3">
    <location>
        <begin position="18"/>
        <end position="491"/>
    </location>
</feature>
<dbReference type="InterPro" id="IPR030398">
    <property type="entry name" value="SEA_DG_dom"/>
</dbReference>
<protein>
    <recommendedName>
        <fullName evidence="4">Peptidase S72 domain-containing protein</fullName>
    </recommendedName>
</protein>
<keyword evidence="2" id="KW-0472">Membrane</keyword>
<dbReference type="KEGG" id="crq:GCK72_022822"/>
<sequence>MMLLLTLVVFMAKSASAANYMLRMEDFDFDQMEIPHDNVSGKDFGKDMKEITQKRVPEENYDDLSSISFIRLRERTDVPELHTTPSENSSVDSLTLSVDNAESPNGKSVQDHTPSIPIQRTSVVVEQKKMDFQIHSTTMAPVSVTRRWLPFPTTSRRLLTTRGVIFNRRSVKFECVRGVVCEMKFTPENSNIKQRMSMPLFYGVNESEVFMVAGKRNTLVGVPMVVGVHDFLLHFRGVQTNFSVTVKESPPHNHVFQMVLYHPTEYQIMGFLNTRTVFMNFLANALNAPVEIFTLLSVGTTARNRTEVKFFVNSLDANQCENRTLVELLKKFNSDEVFQRMVPDFHIYRVYLGGLEDCLQYFGPVKSALRSEPQTQKSTEVFVLIVSVIIVIAVLTIGVWMYKTKEPRSSGSPDRKRLLVNRNAHEQTSETPFNLQNWGLFGPATVLAALIGVFVAMMVFMAICWCLNESDKAPNQVKEAEEGPEVMETEL</sequence>
<feature type="transmembrane region" description="Helical" evidence="2">
    <location>
        <begin position="381"/>
        <end position="402"/>
    </location>
</feature>
<feature type="transmembrane region" description="Helical" evidence="2">
    <location>
        <begin position="440"/>
        <end position="463"/>
    </location>
</feature>
<dbReference type="AlphaFoldDB" id="A0A6A5FUR7"/>
<dbReference type="EMBL" id="WUAV01000006">
    <property type="protein sequence ID" value="KAF1746368.1"/>
    <property type="molecule type" value="Genomic_DNA"/>
</dbReference>
<feature type="compositionally biased region" description="Polar residues" evidence="1">
    <location>
        <begin position="83"/>
        <end position="114"/>
    </location>
</feature>
<accession>A0A6A5FUR7</accession>
<reference evidence="5 6" key="1">
    <citation type="submission" date="2019-12" db="EMBL/GenBank/DDBJ databases">
        <title>Chromosome-level assembly of the Caenorhabditis remanei genome.</title>
        <authorList>
            <person name="Teterina A.A."/>
            <person name="Willis J.H."/>
            <person name="Phillips P.C."/>
        </authorList>
    </citation>
    <scope>NUCLEOTIDE SEQUENCE [LARGE SCALE GENOMIC DNA]</scope>
    <source>
        <strain evidence="5 6">PX506</strain>
        <tissue evidence="5">Whole organism</tissue>
    </source>
</reference>
<evidence type="ECO:0000313" key="6">
    <source>
        <dbReference type="Proteomes" id="UP000483820"/>
    </source>
</evidence>
<feature type="region of interest" description="Disordered" evidence="1">
    <location>
        <begin position="78"/>
        <end position="114"/>
    </location>
</feature>
<evidence type="ECO:0000256" key="1">
    <source>
        <dbReference type="SAM" id="MobiDB-lite"/>
    </source>
</evidence>
<name>A0A6A5FUR7_CAERE</name>
<evidence type="ECO:0000256" key="3">
    <source>
        <dbReference type="SAM" id="SignalP"/>
    </source>
</evidence>
<proteinExistence type="predicted"/>
<feature type="domain" description="Peptidase S72" evidence="4">
    <location>
        <begin position="251"/>
        <end position="357"/>
    </location>
</feature>
<dbReference type="PROSITE" id="PS51699">
    <property type="entry name" value="SEA_DG"/>
    <property type="match status" value="1"/>
</dbReference>